<name>A0ABM8RFS5_9BACT</name>
<dbReference type="Gene3D" id="1.25.40.10">
    <property type="entry name" value="Tetratricopeptide repeat domain"/>
    <property type="match status" value="2"/>
</dbReference>
<dbReference type="InterPro" id="IPR011990">
    <property type="entry name" value="TPR-like_helical_dom_sf"/>
</dbReference>
<protein>
    <submittedName>
        <fullName evidence="4">TPR_REGION domain-containing protein</fullName>
    </submittedName>
</protein>
<dbReference type="SMART" id="SM00028">
    <property type="entry name" value="TPR"/>
    <property type="match status" value="3"/>
</dbReference>
<dbReference type="Proteomes" id="UP000675880">
    <property type="component" value="Unassembled WGS sequence"/>
</dbReference>
<keyword evidence="2" id="KW-0812">Transmembrane</keyword>
<dbReference type="InterPro" id="IPR018704">
    <property type="entry name" value="SecYEG/CpoB_TPR"/>
</dbReference>
<feature type="domain" description="Ancillary SecYEG translocon subunit/Cell division coordinator CpoB TPR" evidence="3">
    <location>
        <begin position="38"/>
        <end position="173"/>
    </location>
</feature>
<feature type="compositionally biased region" description="Low complexity" evidence="1">
    <location>
        <begin position="261"/>
        <end position="273"/>
    </location>
</feature>
<gene>
    <name evidence="4" type="ORF">NSPZN2_30158</name>
</gene>
<evidence type="ECO:0000259" key="3">
    <source>
        <dbReference type="Pfam" id="PF09976"/>
    </source>
</evidence>
<feature type="region of interest" description="Disordered" evidence="1">
    <location>
        <begin position="237"/>
        <end position="280"/>
    </location>
</feature>
<keyword evidence="2" id="KW-0472">Membrane</keyword>
<evidence type="ECO:0000313" key="5">
    <source>
        <dbReference type="Proteomes" id="UP000675880"/>
    </source>
</evidence>
<dbReference type="Pfam" id="PF13174">
    <property type="entry name" value="TPR_6"/>
    <property type="match status" value="1"/>
</dbReference>
<proteinExistence type="predicted"/>
<feature type="transmembrane region" description="Helical" evidence="2">
    <location>
        <begin position="36"/>
        <end position="57"/>
    </location>
</feature>
<dbReference type="EMBL" id="CAJNBJ010000016">
    <property type="protein sequence ID" value="CAE6750747.1"/>
    <property type="molecule type" value="Genomic_DNA"/>
</dbReference>
<accession>A0ABM8RFS5</accession>
<keyword evidence="2" id="KW-1133">Transmembrane helix</keyword>
<evidence type="ECO:0000256" key="2">
    <source>
        <dbReference type="SAM" id="Phobius"/>
    </source>
</evidence>
<dbReference type="InterPro" id="IPR019734">
    <property type="entry name" value="TPR_rpt"/>
</dbReference>
<reference evidence="4 5" key="1">
    <citation type="submission" date="2021-02" db="EMBL/GenBank/DDBJ databases">
        <authorList>
            <person name="Han P."/>
        </authorList>
    </citation>
    <scope>NUCLEOTIDE SEQUENCE [LARGE SCALE GENOMIC DNA]</scope>
    <source>
        <strain evidence="4">Candidatus Nitrospira sp. ZN2</strain>
    </source>
</reference>
<keyword evidence="5" id="KW-1185">Reference proteome</keyword>
<sequence>MSYRIRVPAKDDPLDEAHLISGVDRFLHVLQEQRRALLVGVGVVLVAGAVVAGVIWYDYQSTLKARELDQEATLHYLNRPADDPKKSQEQLAQAINLYQQVIDQYPRSPVAPVALFHLGNAQVLANQVDAGIETYKRFMLLYSSNTSLLGLVQQRLAYAYLAKGDRDQAVKAFTGILEIPGALNKDHVLFELAKIEESQSRPEGAIAHYQDLMKNYPNSPFTSEAAVRVKVLEVKKAPESPAAAAPPAPAASAPAPKPEPSAKAKPGKSSAPAAKKKQQE</sequence>
<dbReference type="SUPFAM" id="SSF48452">
    <property type="entry name" value="TPR-like"/>
    <property type="match status" value="1"/>
</dbReference>
<evidence type="ECO:0000313" key="4">
    <source>
        <dbReference type="EMBL" id="CAE6750747.1"/>
    </source>
</evidence>
<comment type="caution">
    <text evidence="4">The sequence shown here is derived from an EMBL/GenBank/DDBJ whole genome shotgun (WGS) entry which is preliminary data.</text>
</comment>
<dbReference type="Pfam" id="PF09976">
    <property type="entry name" value="TPR_21"/>
    <property type="match status" value="1"/>
</dbReference>
<feature type="compositionally biased region" description="Pro residues" evidence="1">
    <location>
        <begin position="244"/>
        <end position="259"/>
    </location>
</feature>
<organism evidence="4 5">
    <name type="scientific">Nitrospira defluvii</name>
    <dbReference type="NCBI Taxonomy" id="330214"/>
    <lineage>
        <taxon>Bacteria</taxon>
        <taxon>Pseudomonadati</taxon>
        <taxon>Nitrospirota</taxon>
        <taxon>Nitrospiria</taxon>
        <taxon>Nitrospirales</taxon>
        <taxon>Nitrospiraceae</taxon>
        <taxon>Nitrospira</taxon>
    </lineage>
</organism>
<dbReference type="RefSeq" id="WP_213042359.1">
    <property type="nucleotide sequence ID" value="NZ_CAJNBJ010000016.1"/>
</dbReference>
<evidence type="ECO:0000256" key="1">
    <source>
        <dbReference type="SAM" id="MobiDB-lite"/>
    </source>
</evidence>